<name>A0ABY2GZS2_9HYPO</name>
<dbReference type="RefSeq" id="XP_073557437.1">
    <property type="nucleotide sequence ID" value="XM_073704160.1"/>
</dbReference>
<feature type="region of interest" description="Disordered" evidence="1">
    <location>
        <begin position="1"/>
        <end position="20"/>
    </location>
</feature>
<organism evidence="2 3">
    <name type="scientific">Trichoderma ghanense</name>
    <dbReference type="NCBI Taxonomy" id="65468"/>
    <lineage>
        <taxon>Eukaryota</taxon>
        <taxon>Fungi</taxon>
        <taxon>Dikarya</taxon>
        <taxon>Ascomycota</taxon>
        <taxon>Pezizomycotina</taxon>
        <taxon>Sordariomycetes</taxon>
        <taxon>Hypocreomycetidae</taxon>
        <taxon>Hypocreales</taxon>
        <taxon>Hypocreaceae</taxon>
        <taxon>Trichoderma</taxon>
    </lineage>
</organism>
<sequence>MKLSAPIEQNGAGSSSSNLDIGIQYNSTGYRIAKSGRRIAHSQSVEPTNWTENGVKRCISQCSGQRNVSEQEESTGARV</sequence>
<reference evidence="2 3" key="1">
    <citation type="submission" date="2018-01" db="EMBL/GenBank/DDBJ databases">
        <title>Genome characterization of the sugarcane-associated fungus Trichoderma ghanense CCMA-1212 and their application in lignocelulose bioconversion.</title>
        <authorList>
            <person name="Steindorff A.S."/>
            <person name="Mendes T.D."/>
            <person name="Vilela E.S.D."/>
            <person name="Rodrigues D.S."/>
            <person name="Formighieri E.F."/>
            <person name="Melo I.S."/>
            <person name="Favaro L.C.L."/>
        </authorList>
    </citation>
    <scope>NUCLEOTIDE SEQUENCE [LARGE SCALE GENOMIC DNA]</scope>
    <source>
        <strain evidence="2 3">CCMA-1212</strain>
    </source>
</reference>
<evidence type="ECO:0000256" key="1">
    <source>
        <dbReference type="SAM" id="MobiDB-lite"/>
    </source>
</evidence>
<dbReference type="Proteomes" id="UP001642720">
    <property type="component" value="Unassembled WGS sequence"/>
</dbReference>
<evidence type="ECO:0000313" key="3">
    <source>
        <dbReference type="Proteomes" id="UP001642720"/>
    </source>
</evidence>
<dbReference type="EMBL" id="PPTA01000009">
    <property type="protein sequence ID" value="TFB01236.1"/>
    <property type="molecule type" value="Genomic_DNA"/>
</dbReference>
<proteinExistence type="predicted"/>
<gene>
    <name evidence="2" type="ORF">CCMA1212_006975</name>
</gene>
<comment type="caution">
    <text evidence="2">The sequence shown here is derived from an EMBL/GenBank/DDBJ whole genome shotgun (WGS) entry which is preliminary data.</text>
</comment>
<dbReference type="GeneID" id="300578610"/>
<keyword evidence="3" id="KW-1185">Reference proteome</keyword>
<feature type="compositionally biased region" description="Polar residues" evidence="1">
    <location>
        <begin position="11"/>
        <end position="20"/>
    </location>
</feature>
<evidence type="ECO:0000313" key="2">
    <source>
        <dbReference type="EMBL" id="TFB01236.1"/>
    </source>
</evidence>
<protein>
    <submittedName>
        <fullName evidence="2">Uncharacterized protein</fullName>
    </submittedName>
</protein>
<accession>A0ABY2GZS2</accession>